<dbReference type="WBParaSite" id="maker-unitig_31463-snap-gene-0.2-mRNA-1">
    <property type="protein sequence ID" value="maker-unitig_31463-snap-gene-0.2-mRNA-1"/>
    <property type="gene ID" value="maker-unitig_31463-snap-gene-0.2"/>
</dbReference>
<reference evidence="2" key="1">
    <citation type="submission" date="2016-11" db="UniProtKB">
        <authorList>
            <consortium name="WormBaseParasite"/>
        </authorList>
    </citation>
    <scope>IDENTIFICATION</scope>
</reference>
<proteinExistence type="predicted"/>
<evidence type="ECO:0000313" key="1">
    <source>
        <dbReference type="Proteomes" id="UP000095280"/>
    </source>
</evidence>
<dbReference type="Proteomes" id="UP000095280">
    <property type="component" value="Unplaced"/>
</dbReference>
<accession>A0A1I8FEF9</accession>
<sequence length="138" mass="14713">PGRHGVEVRRPSCGSATFDEGGTLPTPFNIIPSPKSFLYAMAWLKDKVCAPALSAHTSAAIGDARPYQALLDGRRQKSDDKQGVTEDDLNEIKGDISAFPLRIVGDFPNQRHCERPPTCSSGPVRVGLTVALGNKVAG</sequence>
<organism evidence="1 2">
    <name type="scientific">Macrostomum lignano</name>
    <dbReference type="NCBI Taxonomy" id="282301"/>
    <lineage>
        <taxon>Eukaryota</taxon>
        <taxon>Metazoa</taxon>
        <taxon>Spiralia</taxon>
        <taxon>Lophotrochozoa</taxon>
        <taxon>Platyhelminthes</taxon>
        <taxon>Rhabditophora</taxon>
        <taxon>Macrostomorpha</taxon>
        <taxon>Macrostomida</taxon>
        <taxon>Macrostomidae</taxon>
        <taxon>Macrostomum</taxon>
    </lineage>
</organism>
<evidence type="ECO:0000313" key="2">
    <source>
        <dbReference type="WBParaSite" id="maker-unitig_31463-snap-gene-0.2-mRNA-1"/>
    </source>
</evidence>
<name>A0A1I8FEF9_9PLAT</name>
<protein>
    <submittedName>
        <fullName evidence="2">GMC_oxred_C domain-containing protein</fullName>
    </submittedName>
</protein>
<keyword evidence="1" id="KW-1185">Reference proteome</keyword>
<dbReference type="AlphaFoldDB" id="A0A1I8FEF9"/>